<evidence type="ECO:0000259" key="7">
    <source>
        <dbReference type="PROSITE" id="PS51296"/>
    </source>
</evidence>
<accession>A0A1Y5RBW5</accession>
<keyword evidence="3" id="KW-0479">Metal-binding</keyword>
<dbReference type="Pfam" id="PF00848">
    <property type="entry name" value="Ring_hydroxyl_A"/>
    <property type="match status" value="1"/>
</dbReference>
<dbReference type="Gene3D" id="2.102.10.10">
    <property type="entry name" value="Rieske [2Fe-2S] iron-sulphur domain"/>
    <property type="match status" value="1"/>
</dbReference>
<dbReference type="PANTHER" id="PTHR43756">
    <property type="entry name" value="CHOLINE MONOOXYGENASE, CHLOROPLASTIC"/>
    <property type="match status" value="1"/>
</dbReference>
<dbReference type="SUPFAM" id="SSF50022">
    <property type="entry name" value="ISP domain"/>
    <property type="match status" value="1"/>
</dbReference>
<gene>
    <name evidence="8" type="primary">nagG_1</name>
    <name evidence="8" type="ORF">OCH7691_00199</name>
</gene>
<evidence type="ECO:0000313" key="8">
    <source>
        <dbReference type="EMBL" id="SLN13038.1"/>
    </source>
</evidence>
<evidence type="ECO:0000313" key="9">
    <source>
        <dbReference type="Proteomes" id="UP000193200"/>
    </source>
</evidence>
<evidence type="ECO:0000256" key="2">
    <source>
        <dbReference type="ARBA" id="ARBA00022714"/>
    </source>
</evidence>
<name>A0A1Y5RBW5_9PROT</name>
<keyword evidence="6" id="KW-0411">Iron-sulfur</keyword>
<evidence type="ECO:0000256" key="3">
    <source>
        <dbReference type="ARBA" id="ARBA00022723"/>
    </source>
</evidence>
<evidence type="ECO:0000256" key="1">
    <source>
        <dbReference type="ARBA" id="ARBA00008751"/>
    </source>
</evidence>
<evidence type="ECO:0000256" key="5">
    <source>
        <dbReference type="ARBA" id="ARBA00023004"/>
    </source>
</evidence>
<dbReference type="RefSeq" id="WP_085881564.1">
    <property type="nucleotide sequence ID" value="NZ_FWFR01000001.1"/>
</dbReference>
<dbReference type="CDD" id="cd08880">
    <property type="entry name" value="RHO_alpha_C_ahdA1c-like"/>
    <property type="match status" value="1"/>
</dbReference>
<dbReference type="Pfam" id="PF00355">
    <property type="entry name" value="Rieske"/>
    <property type="match status" value="1"/>
</dbReference>
<dbReference type="InterPro" id="IPR043264">
    <property type="entry name" value="AhdA1c-like_alpha_C"/>
</dbReference>
<proteinExistence type="inferred from homology"/>
<organism evidence="8 9">
    <name type="scientific">Oceanibacterium hippocampi</name>
    <dbReference type="NCBI Taxonomy" id="745714"/>
    <lineage>
        <taxon>Bacteria</taxon>
        <taxon>Pseudomonadati</taxon>
        <taxon>Pseudomonadota</taxon>
        <taxon>Alphaproteobacteria</taxon>
        <taxon>Sneathiellales</taxon>
        <taxon>Sneathiellaceae</taxon>
        <taxon>Oceanibacterium</taxon>
    </lineage>
</organism>
<dbReference type="EC" id="1.14.13.172" evidence="8"/>
<keyword evidence="2" id="KW-0001">2Fe-2S</keyword>
<dbReference type="InterPro" id="IPR036922">
    <property type="entry name" value="Rieske_2Fe-2S_sf"/>
</dbReference>
<dbReference type="GO" id="GO:0051537">
    <property type="term" value="F:2 iron, 2 sulfur cluster binding"/>
    <property type="evidence" value="ECO:0007669"/>
    <property type="project" value="UniProtKB-KW"/>
</dbReference>
<dbReference type="InterPro" id="IPR015879">
    <property type="entry name" value="Ring_hydroxy_dOase_asu_C_dom"/>
</dbReference>
<dbReference type="OrthoDB" id="7456916at2"/>
<dbReference type="Gene3D" id="3.90.380.10">
    <property type="entry name" value="Naphthalene 1,2-dioxygenase Alpha Subunit, Chain A, domain 1"/>
    <property type="match status" value="1"/>
</dbReference>
<dbReference type="PROSITE" id="PS51296">
    <property type="entry name" value="RIESKE"/>
    <property type="match status" value="1"/>
</dbReference>
<dbReference type="SUPFAM" id="SSF55961">
    <property type="entry name" value="Bet v1-like"/>
    <property type="match status" value="1"/>
</dbReference>
<reference evidence="8 9" key="1">
    <citation type="submission" date="2017-03" db="EMBL/GenBank/DDBJ databases">
        <authorList>
            <person name="Afonso C.L."/>
            <person name="Miller P.J."/>
            <person name="Scott M.A."/>
            <person name="Spackman E."/>
            <person name="Goraichik I."/>
            <person name="Dimitrov K.M."/>
            <person name="Suarez D.L."/>
            <person name="Swayne D.E."/>
        </authorList>
    </citation>
    <scope>NUCLEOTIDE SEQUENCE [LARGE SCALE GENOMIC DNA]</scope>
    <source>
        <strain evidence="8 9">CECT 7691</strain>
    </source>
</reference>
<evidence type="ECO:0000256" key="6">
    <source>
        <dbReference type="ARBA" id="ARBA00023014"/>
    </source>
</evidence>
<keyword evidence="5" id="KW-0408">Iron</keyword>
<keyword evidence="4 8" id="KW-0560">Oxidoreductase</keyword>
<dbReference type="FunCoup" id="A0A1Y5RBW5">
    <property type="interactions" value="54"/>
</dbReference>
<dbReference type="InterPro" id="IPR001663">
    <property type="entry name" value="Rng_hydr_dOase-A"/>
</dbReference>
<protein>
    <submittedName>
        <fullName evidence="8">Salicylate 5-hydroxylase, large oxygenase component</fullName>
        <ecNumber evidence="8">1.14.13.172</ecNumber>
    </submittedName>
</protein>
<comment type="similarity">
    <text evidence="1">Belongs to the bacterial ring-hydroxylating dioxygenase alpha subunit family.</text>
</comment>
<dbReference type="PRINTS" id="PR00090">
    <property type="entry name" value="RNGDIOXGNASE"/>
</dbReference>
<dbReference type="GO" id="GO:0034785">
    <property type="term" value="F:salicylate 5-hydroxylase (NADH) activity"/>
    <property type="evidence" value="ECO:0007669"/>
    <property type="project" value="UniProtKB-EC"/>
</dbReference>
<evidence type="ECO:0000256" key="4">
    <source>
        <dbReference type="ARBA" id="ARBA00023002"/>
    </source>
</evidence>
<dbReference type="PANTHER" id="PTHR43756:SF1">
    <property type="entry name" value="3-PHENYLPROPIONATE_CINNAMIC ACID DIOXYGENASE SUBUNIT ALPHA"/>
    <property type="match status" value="1"/>
</dbReference>
<keyword evidence="9" id="KW-1185">Reference proteome</keyword>
<dbReference type="AlphaFoldDB" id="A0A1Y5RBW5"/>
<dbReference type="GO" id="GO:0005506">
    <property type="term" value="F:iron ion binding"/>
    <property type="evidence" value="ECO:0007669"/>
    <property type="project" value="InterPro"/>
</dbReference>
<feature type="domain" description="Rieske" evidence="7">
    <location>
        <begin position="45"/>
        <end position="160"/>
    </location>
</feature>
<dbReference type="InterPro" id="IPR017941">
    <property type="entry name" value="Rieske_2Fe-2S"/>
</dbReference>
<sequence>MSSLVDKSAERRWPAEGFTRIPYWVYTDQDVFDREMERLFWGASWCFVGLSCEIPNPGDFKRSWVGTRQVVVTRDKDGVANVLENRCAHKGALVCWQDRGTAKDLICPYHQWSYDLKGNLTGVPLKRGALGKGGMPRDFDNSRHGLRKLKVHERGGVIWASYDPDVPDFESYCGPDALHYVDRLFPGRELELLGYSRQIIPCNWKMYFENLKDPYHATLLHAFFITFGLWRADSKSHSSCDGDGRHGVMVSRNEGKKTTGATKEMARFADSLEMNDKDSVTPAPEFADREVAGITLFPSVVLQQQANTLAMRHIIPKGPGQTEISWHFFGYADDTPELRRLRLRHANLMGPSGFVSVDDSEVLAQCQFGASTAGNAAAVLEMGGKETEPQDHMVTEVMIRGFYKFYRKEMGY</sequence>
<dbReference type="Proteomes" id="UP000193200">
    <property type="component" value="Unassembled WGS sequence"/>
</dbReference>
<dbReference type="InParanoid" id="A0A1Y5RBW5"/>
<dbReference type="EMBL" id="FWFR01000001">
    <property type="protein sequence ID" value="SLN13038.1"/>
    <property type="molecule type" value="Genomic_DNA"/>
</dbReference>